<evidence type="ECO:0000256" key="6">
    <source>
        <dbReference type="ARBA" id="ARBA00022777"/>
    </source>
</evidence>
<evidence type="ECO:0000313" key="10">
    <source>
        <dbReference type="EMBL" id="GMI41219.1"/>
    </source>
</evidence>
<name>A0ABQ6N6P3_9STRA</name>
<evidence type="ECO:0000256" key="8">
    <source>
        <dbReference type="SAM" id="MobiDB-lite"/>
    </source>
</evidence>
<evidence type="ECO:0000313" key="11">
    <source>
        <dbReference type="Proteomes" id="UP001165060"/>
    </source>
</evidence>
<feature type="domain" description="GHMP kinase N-terminal" evidence="9">
    <location>
        <begin position="204"/>
        <end position="262"/>
    </location>
</feature>
<evidence type="ECO:0000256" key="4">
    <source>
        <dbReference type="ARBA" id="ARBA00022679"/>
    </source>
</evidence>
<organism evidence="10 11">
    <name type="scientific">Tetraparma gracilis</name>
    <dbReference type="NCBI Taxonomy" id="2962635"/>
    <lineage>
        <taxon>Eukaryota</taxon>
        <taxon>Sar</taxon>
        <taxon>Stramenopiles</taxon>
        <taxon>Ochrophyta</taxon>
        <taxon>Bolidophyceae</taxon>
        <taxon>Parmales</taxon>
        <taxon>Triparmaceae</taxon>
        <taxon>Tetraparma</taxon>
    </lineage>
</organism>
<protein>
    <recommendedName>
        <fullName evidence="3">phosphomevalonate kinase</fullName>
        <ecNumber evidence="3">2.7.4.2</ecNumber>
    </recommendedName>
</protein>
<feature type="region of interest" description="Disordered" evidence="8">
    <location>
        <begin position="44"/>
        <end position="70"/>
    </location>
</feature>
<dbReference type="InterPro" id="IPR014721">
    <property type="entry name" value="Ribsml_uS5_D2-typ_fold_subgr"/>
</dbReference>
<dbReference type="PROSITE" id="PS51257">
    <property type="entry name" value="PROKAR_LIPOPROTEIN"/>
    <property type="match status" value="1"/>
</dbReference>
<evidence type="ECO:0000256" key="3">
    <source>
        <dbReference type="ARBA" id="ARBA00012958"/>
    </source>
</evidence>
<dbReference type="Gene3D" id="3.30.230.10">
    <property type="match status" value="1"/>
</dbReference>
<keyword evidence="6" id="KW-0418">Kinase</keyword>
<keyword evidence="4" id="KW-0808">Transferase</keyword>
<dbReference type="InterPro" id="IPR035102">
    <property type="entry name" value="Phosphomevalonate_kinase"/>
</dbReference>
<dbReference type="Pfam" id="PF00288">
    <property type="entry name" value="GHMP_kinases_N"/>
    <property type="match status" value="1"/>
</dbReference>
<feature type="non-terminal residue" evidence="10">
    <location>
        <position position="352"/>
    </location>
</feature>
<dbReference type="PANTHER" id="PTHR31814:SF2">
    <property type="entry name" value="PHOSPHOMEVALONATE KINASE"/>
    <property type="match status" value="1"/>
</dbReference>
<dbReference type="Proteomes" id="UP001165060">
    <property type="component" value="Unassembled WGS sequence"/>
</dbReference>
<dbReference type="InterPro" id="IPR006204">
    <property type="entry name" value="GHMP_kinase_N_dom"/>
</dbReference>
<accession>A0ABQ6N6P3</accession>
<comment type="pathway">
    <text evidence="2">Isoprenoid biosynthesis; isopentenyl diphosphate biosynthesis via mevalonate pathway; isopentenyl diphosphate from (R)-mevalonate: step 2/3.</text>
</comment>
<evidence type="ECO:0000256" key="7">
    <source>
        <dbReference type="ARBA" id="ARBA00022840"/>
    </source>
</evidence>
<dbReference type="InterPro" id="IPR020568">
    <property type="entry name" value="Ribosomal_Su5_D2-typ_SF"/>
</dbReference>
<gene>
    <name evidence="10" type="ORF">TeGR_g6693</name>
</gene>
<evidence type="ECO:0000256" key="5">
    <source>
        <dbReference type="ARBA" id="ARBA00022741"/>
    </source>
</evidence>
<sequence length="352" mass="35899">MRTVTCSAPGKALLLGGYLVLEPSHPGLVAAASCRFRCVVSGPHKPGPHKPGPHKPGPHKPGPHAPGVTPGPLRVVVRSEQLRATWEYEVSFPPPPAAPPPGPAAGYAALERVPLPELRLSACSSVAHGRLPAPGAEHGSRFVEAALRAALGYARRHGPVPGGELPGGELRVELRADGGFYSEGSPEVVDDDAAPTGKRVQVNKTGMGSSACLTTSLVGALLSFLATPLPPGVLLNLSQLAHCASQGKVGSGFDVAAAVSGGQLYTRFPREVLTAAGPLEGGVGRLAWVAEGLGAIVAGAYQPEAPAGAPPLWGAGASPQQPFSLRELGLRLYLADVRGGSDSPSMARAVLE</sequence>
<evidence type="ECO:0000256" key="1">
    <source>
        <dbReference type="ARBA" id="ARBA00004474"/>
    </source>
</evidence>
<dbReference type="PANTHER" id="PTHR31814">
    <property type="match status" value="1"/>
</dbReference>
<dbReference type="EMBL" id="BRYB01000985">
    <property type="protein sequence ID" value="GMI41219.1"/>
    <property type="molecule type" value="Genomic_DNA"/>
</dbReference>
<dbReference type="EC" id="2.7.4.2" evidence="3"/>
<feature type="compositionally biased region" description="Basic residues" evidence="8">
    <location>
        <begin position="46"/>
        <end position="62"/>
    </location>
</feature>
<proteinExistence type="predicted"/>
<evidence type="ECO:0000256" key="2">
    <source>
        <dbReference type="ARBA" id="ARBA00005017"/>
    </source>
</evidence>
<reference evidence="10 11" key="1">
    <citation type="journal article" date="2023" name="Commun. Biol.">
        <title>Genome analysis of Parmales, the sister group of diatoms, reveals the evolutionary specialization of diatoms from phago-mixotrophs to photoautotrophs.</title>
        <authorList>
            <person name="Ban H."/>
            <person name="Sato S."/>
            <person name="Yoshikawa S."/>
            <person name="Yamada K."/>
            <person name="Nakamura Y."/>
            <person name="Ichinomiya M."/>
            <person name="Sato N."/>
            <person name="Blanc-Mathieu R."/>
            <person name="Endo H."/>
            <person name="Kuwata A."/>
            <person name="Ogata H."/>
        </authorList>
    </citation>
    <scope>NUCLEOTIDE SEQUENCE [LARGE SCALE GENOMIC DNA]</scope>
</reference>
<comment type="subcellular location">
    <subcellularLocation>
        <location evidence="1">Plastid</location>
    </subcellularLocation>
</comment>
<evidence type="ECO:0000259" key="9">
    <source>
        <dbReference type="Pfam" id="PF00288"/>
    </source>
</evidence>
<keyword evidence="5" id="KW-0547">Nucleotide-binding</keyword>
<dbReference type="SUPFAM" id="SSF54211">
    <property type="entry name" value="Ribosomal protein S5 domain 2-like"/>
    <property type="match status" value="1"/>
</dbReference>
<comment type="caution">
    <text evidence="10">The sequence shown here is derived from an EMBL/GenBank/DDBJ whole genome shotgun (WGS) entry which is preliminary data.</text>
</comment>
<keyword evidence="7" id="KW-0067">ATP-binding</keyword>
<keyword evidence="11" id="KW-1185">Reference proteome</keyword>